<dbReference type="AlphaFoldDB" id="A0A4Q1SHD8"/>
<protein>
    <recommendedName>
        <fullName evidence="6 7">Thioredoxin</fullName>
    </recommendedName>
</protein>
<keyword evidence="4 9" id="KW-1015">Disulfide bond</keyword>
<accession>A0A4Q1SHD8</accession>
<gene>
    <name evidence="11" type="primary">trxA</name>
    <name evidence="11" type="ORF">ESZ00_03390</name>
</gene>
<dbReference type="PANTHER" id="PTHR45663:SF11">
    <property type="entry name" value="GEO12009P1"/>
    <property type="match status" value="1"/>
</dbReference>
<dbReference type="PROSITE" id="PS51352">
    <property type="entry name" value="THIOREDOXIN_2"/>
    <property type="match status" value="1"/>
</dbReference>
<feature type="site" description="Contributes to redox potential value" evidence="8">
    <location>
        <position position="36"/>
    </location>
</feature>
<evidence type="ECO:0000256" key="7">
    <source>
        <dbReference type="PIRNR" id="PIRNR000077"/>
    </source>
</evidence>
<dbReference type="InterPro" id="IPR036249">
    <property type="entry name" value="Thioredoxin-like_sf"/>
</dbReference>
<sequence length="114" mass="12496">MAGQGILEVTDTNFEQEVLQSEQPVLVDFWAAWCGPCKALAPIVDELATQYAGQVKVAKLDVDRNNATPMRYGIRGIPALLLFKDGKVADQIVGYVPKETIEKSLSRFVETAKA</sequence>
<keyword evidence="5 9" id="KW-0676">Redox-active center</keyword>
<keyword evidence="3" id="KW-0249">Electron transport</keyword>
<evidence type="ECO:0000256" key="3">
    <source>
        <dbReference type="ARBA" id="ARBA00022982"/>
    </source>
</evidence>
<comment type="similarity">
    <text evidence="1 7">Belongs to the thioredoxin family.</text>
</comment>
<feature type="site" description="Contributes to redox potential value" evidence="8">
    <location>
        <position position="35"/>
    </location>
</feature>
<proteinExistence type="inferred from homology"/>
<evidence type="ECO:0000256" key="6">
    <source>
        <dbReference type="NCBIfam" id="TIGR01068"/>
    </source>
</evidence>
<feature type="domain" description="Thioredoxin" evidence="10">
    <location>
        <begin position="1"/>
        <end position="114"/>
    </location>
</feature>
<dbReference type="RefSeq" id="WP_129206772.1">
    <property type="nucleotide sequence ID" value="NZ_BMGU01000001.1"/>
</dbReference>
<name>A0A4Q1SHD8_9BACT</name>
<dbReference type="GO" id="GO:0045454">
    <property type="term" value="P:cell redox homeostasis"/>
    <property type="evidence" value="ECO:0007669"/>
    <property type="project" value="TreeGrafter"/>
</dbReference>
<keyword evidence="12" id="KW-1185">Reference proteome</keyword>
<dbReference type="PRINTS" id="PR00421">
    <property type="entry name" value="THIOREDOXIN"/>
</dbReference>
<dbReference type="PANTHER" id="PTHR45663">
    <property type="entry name" value="GEO12009P1"/>
    <property type="match status" value="1"/>
</dbReference>
<evidence type="ECO:0000256" key="4">
    <source>
        <dbReference type="ARBA" id="ARBA00023157"/>
    </source>
</evidence>
<feature type="active site" description="Nucleophile" evidence="8">
    <location>
        <position position="37"/>
    </location>
</feature>
<dbReference type="Proteomes" id="UP000290253">
    <property type="component" value="Unassembled WGS sequence"/>
</dbReference>
<evidence type="ECO:0000256" key="2">
    <source>
        <dbReference type="ARBA" id="ARBA00022448"/>
    </source>
</evidence>
<keyword evidence="2" id="KW-0813">Transport</keyword>
<feature type="disulfide bond" description="Redox-active" evidence="9">
    <location>
        <begin position="34"/>
        <end position="37"/>
    </location>
</feature>
<dbReference type="PROSITE" id="PS00194">
    <property type="entry name" value="THIOREDOXIN_1"/>
    <property type="match status" value="1"/>
</dbReference>
<dbReference type="EMBL" id="SDMK01000001">
    <property type="protein sequence ID" value="RXS96991.1"/>
    <property type="molecule type" value="Genomic_DNA"/>
</dbReference>
<evidence type="ECO:0000256" key="1">
    <source>
        <dbReference type="ARBA" id="ARBA00008987"/>
    </source>
</evidence>
<dbReference type="OrthoDB" id="9790390at2"/>
<dbReference type="NCBIfam" id="TIGR01068">
    <property type="entry name" value="thioredoxin"/>
    <property type="match status" value="1"/>
</dbReference>
<evidence type="ECO:0000313" key="12">
    <source>
        <dbReference type="Proteomes" id="UP000290253"/>
    </source>
</evidence>
<dbReference type="GO" id="GO:0005829">
    <property type="term" value="C:cytosol"/>
    <property type="evidence" value="ECO:0007669"/>
    <property type="project" value="TreeGrafter"/>
</dbReference>
<dbReference type="InterPro" id="IPR017937">
    <property type="entry name" value="Thioredoxin_CS"/>
</dbReference>
<evidence type="ECO:0000256" key="5">
    <source>
        <dbReference type="ARBA" id="ARBA00023284"/>
    </source>
</evidence>
<reference evidence="11 12" key="1">
    <citation type="journal article" date="2016" name="Int. J. Syst. Evol. Microbiol.">
        <title>Acidipila dinghuensis sp. nov., an acidobacterium isolated from forest soil.</title>
        <authorList>
            <person name="Jiang Y.W."/>
            <person name="Wang J."/>
            <person name="Chen M.H."/>
            <person name="Lv Y.Y."/>
            <person name="Qiu L.H."/>
        </authorList>
    </citation>
    <scope>NUCLEOTIDE SEQUENCE [LARGE SCALE GENOMIC DNA]</scope>
    <source>
        <strain evidence="11 12">DHOF10</strain>
    </source>
</reference>
<dbReference type="Gene3D" id="3.40.30.10">
    <property type="entry name" value="Glutaredoxin"/>
    <property type="match status" value="1"/>
</dbReference>
<dbReference type="CDD" id="cd02947">
    <property type="entry name" value="TRX_family"/>
    <property type="match status" value="1"/>
</dbReference>
<dbReference type="PIRSF" id="PIRSF000077">
    <property type="entry name" value="Thioredoxin"/>
    <property type="match status" value="1"/>
</dbReference>
<dbReference type="FunFam" id="3.40.30.10:FF:000001">
    <property type="entry name" value="Thioredoxin"/>
    <property type="match status" value="1"/>
</dbReference>
<evidence type="ECO:0000313" key="11">
    <source>
        <dbReference type="EMBL" id="RXS96991.1"/>
    </source>
</evidence>
<dbReference type="GO" id="GO:0015035">
    <property type="term" value="F:protein-disulfide reductase activity"/>
    <property type="evidence" value="ECO:0007669"/>
    <property type="project" value="UniProtKB-UniRule"/>
</dbReference>
<dbReference type="Pfam" id="PF00085">
    <property type="entry name" value="Thioredoxin"/>
    <property type="match status" value="1"/>
</dbReference>
<dbReference type="InterPro" id="IPR005746">
    <property type="entry name" value="Thioredoxin"/>
</dbReference>
<feature type="active site" description="Nucleophile" evidence="8">
    <location>
        <position position="34"/>
    </location>
</feature>
<evidence type="ECO:0000256" key="9">
    <source>
        <dbReference type="PIRSR" id="PIRSR000077-4"/>
    </source>
</evidence>
<dbReference type="SUPFAM" id="SSF52833">
    <property type="entry name" value="Thioredoxin-like"/>
    <property type="match status" value="1"/>
</dbReference>
<evidence type="ECO:0000256" key="8">
    <source>
        <dbReference type="PIRSR" id="PIRSR000077-1"/>
    </source>
</evidence>
<feature type="site" description="Deprotonates C-terminal active site Cys" evidence="8">
    <location>
        <position position="28"/>
    </location>
</feature>
<organism evidence="11 12">
    <name type="scientific">Silvibacterium dinghuense</name>
    <dbReference type="NCBI Taxonomy" id="1560006"/>
    <lineage>
        <taxon>Bacteria</taxon>
        <taxon>Pseudomonadati</taxon>
        <taxon>Acidobacteriota</taxon>
        <taxon>Terriglobia</taxon>
        <taxon>Terriglobales</taxon>
        <taxon>Acidobacteriaceae</taxon>
        <taxon>Silvibacterium</taxon>
    </lineage>
</organism>
<comment type="caution">
    <text evidence="11">The sequence shown here is derived from an EMBL/GenBank/DDBJ whole genome shotgun (WGS) entry which is preliminary data.</text>
</comment>
<dbReference type="InterPro" id="IPR013766">
    <property type="entry name" value="Thioredoxin_domain"/>
</dbReference>
<evidence type="ECO:0000259" key="10">
    <source>
        <dbReference type="PROSITE" id="PS51352"/>
    </source>
</evidence>